<dbReference type="EMBL" id="JABCIY010000318">
    <property type="protein sequence ID" value="KAF7185538.1"/>
    <property type="molecule type" value="Genomic_DNA"/>
</dbReference>
<reference evidence="2" key="1">
    <citation type="submission" date="2020-04" db="EMBL/GenBank/DDBJ databases">
        <title>Draft genome resource of the tomato pathogen Pseudocercospora fuligena.</title>
        <authorList>
            <person name="Zaccaron A."/>
        </authorList>
    </citation>
    <scope>NUCLEOTIDE SEQUENCE</scope>
    <source>
        <strain evidence="2">PF001</strain>
    </source>
</reference>
<evidence type="ECO:0000256" key="1">
    <source>
        <dbReference type="SAM" id="MobiDB-lite"/>
    </source>
</evidence>
<evidence type="ECO:0000313" key="3">
    <source>
        <dbReference type="Proteomes" id="UP000660729"/>
    </source>
</evidence>
<organism evidence="2 3">
    <name type="scientific">Pseudocercospora fuligena</name>
    <dbReference type="NCBI Taxonomy" id="685502"/>
    <lineage>
        <taxon>Eukaryota</taxon>
        <taxon>Fungi</taxon>
        <taxon>Dikarya</taxon>
        <taxon>Ascomycota</taxon>
        <taxon>Pezizomycotina</taxon>
        <taxon>Dothideomycetes</taxon>
        <taxon>Dothideomycetidae</taxon>
        <taxon>Mycosphaerellales</taxon>
        <taxon>Mycosphaerellaceae</taxon>
        <taxon>Pseudocercospora</taxon>
    </lineage>
</organism>
<dbReference type="OrthoDB" id="3646200at2759"/>
<dbReference type="AlphaFoldDB" id="A0A8H6R6P1"/>
<protein>
    <submittedName>
        <fullName evidence="2">Uncharacterized protein</fullName>
    </submittedName>
</protein>
<name>A0A8H6R6P1_9PEZI</name>
<feature type="region of interest" description="Disordered" evidence="1">
    <location>
        <begin position="1"/>
        <end position="35"/>
    </location>
</feature>
<sequence>MTRNKATVPPKRQLSDGRRMANTSESQRMHRNAEDAIQPLTRSFIRLSRQRTKWHAIQAERLHAMQEYGNGRRFFEASAQSLCDSVVGADLDALGEFGMQIVEDGKQISTKSKALEDWEKQAMSTEWTIYQIESDITKALAALVPLYPAAAEWVRVMNESQIDELPNVPLEDSA</sequence>
<proteinExistence type="predicted"/>
<comment type="caution">
    <text evidence="2">The sequence shown here is derived from an EMBL/GenBank/DDBJ whole genome shotgun (WGS) entry which is preliminary data.</text>
</comment>
<accession>A0A8H6R6P1</accession>
<keyword evidence="3" id="KW-1185">Reference proteome</keyword>
<dbReference type="Proteomes" id="UP000660729">
    <property type="component" value="Unassembled WGS sequence"/>
</dbReference>
<gene>
    <name evidence="2" type="ORF">HII31_13162</name>
</gene>
<evidence type="ECO:0000313" key="2">
    <source>
        <dbReference type="EMBL" id="KAF7185538.1"/>
    </source>
</evidence>